<gene>
    <name evidence="1" type="ORF">OMP38_27190</name>
</gene>
<organism evidence="1 2">
    <name type="scientific">Cohnella ginsengisoli</name>
    <dbReference type="NCBI Taxonomy" id="425004"/>
    <lineage>
        <taxon>Bacteria</taxon>
        <taxon>Bacillati</taxon>
        <taxon>Bacillota</taxon>
        <taxon>Bacilli</taxon>
        <taxon>Bacillales</taxon>
        <taxon>Paenibacillaceae</taxon>
        <taxon>Cohnella</taxon>
    </lineage>
</organism>
<comment type="caution">
    <text evidence="1">The sequence shown here is derived from an EMBL/GenBank/DDBJ whole genome shotgun (WGS) entry which is preliminary data.</text>
</comment>
<accession>A0A9X4KQ12</accession>
<protein>
    <submittedName>
        <fullName evidence="1">Uncharacterized protein</fullName>
    </submittedName>
</protein>
<reference evidence="1 2" key="1">
    <citation type="submission" date="2022-10" db="EMBL/GenBank/DDBJ databases">
        <title>Comparative genomic analysis of Cohnella hashimotonis sp. nov., isolated from the International Space Station.</title>
        <authorList>
            <person name="Simpson A."/>
            <person name="Venkateswaran K."/>
        </authorList>
    </citation>
    <scope>NUCLEOTIDE SEQUENCE [LARGE SCALE GENOMIC DNA]</scope>
    <source>
        <strain evidence="1 2">DSM 18997</strain>
    </source>
</reference>
<dbReference type="AlphaFoldDB" id="A0A9X4KQ12"/>
<dbReference type="Proteomes" id="UP001153387">
    <property type="component" value="Unassembled WGS sequence"/>
</dbReference>
<sequence>MTYITMAGEQAPRVDRLELVNERGEVFDIPSNMGAWTPNDWTASFWHKGKLDLSGAIKLRLPLQPAREVEARLEQADSGASYAELGKTATFNGLSVTAIADRVGDRARISLISPP</sequence>
<evidence type="ECO:0000313" key="1">
    <source>
        <dbReference type="EMBL" id="MDG0794102.1"/>
    </source>
</evidence>
<keyword evidence="2" id="KW-1185">Reference proteome</keyword>
<proteinExistence type="predicted"/>
<evidence type="ECO:0000313" key="2">
    <source>
        <dbReference type="Proteomes" id="UP001153387"/>
    </source>
</evidence>
<dbReference type="RefSeq" id="WP_277567871.1">
    <property type="nucleotide sequence ID" value="NZ_JAPDHZ010000006.1"/>
</dbReference>
<dbReference type="EMBL" id="JAPDHZ010000006">
    <property type="protein sequence ID" value="MDG0794102.1"/>
    <property type="molecule type" value="Genomic_DNA"/>
</dbReference>
<name>A0A9X4KQ12_9BACL</name>